<protein>
    <recommendedName>
        <fullName evidence="2">Remorin C-terminal domain-containing protein</fullName>
    </recommendedName>
</protein>
<dbReference type="Pfam" id="PF03763">
    <property type="entry name" value="Remorin_C"/>
    <property type="match status" value="1"/>
</dbReference>
<dbReference type="OrthoDB" id="1407062at2759"/>
<dbReference type="EMBL" id="VOIH02000008">
    <property type="protein sequence ID" value="KAF3440044.1"/>
    <property type="molecule type" value="Genomic_DNA"/>
</dbReference>
<accession>A0A8K0E627</accession>
<comment type="similarity">
    <text evidence="1">Belongs to the remorin family.</text>
</comment>
<gene>
    <name evidence="3" type="ORF">FNV43_RR18322</name>
</gene>
<organism evidence="3 4">
    <name type="scientific">Rhamnella rubrinervis</name>
    <dbReference type="NCBI Taxonomy" id="2594499"/>
    <lineage>
        <taxon>Eukaryota</taxon>
        <taxon>Viridiplantae</taxon>
        <taxon>Streptophyta</taxon>
        <taxon>Embryophyta</taxon>
        <taxon>Tracheophyta</taxon>
        <taxon>Spermatophyta</taxon>
        <taxon>Magnoliopsida</taxon>
        <taxon>eudicotyledons</taxon>
        <taxon>Gunneridae</taxon>
        <taxon>Pentapetalae</taxon>
        <taxon>rosids</taxon>
        <taxon>fabids</taxon>
        <taxon>Rosales</taxon>
        <taxon>Rhamnaceae</taxon>
        <taxon>rhamnoid group</taxon>
        <taxon>Rhamneae</taxon>
        <taxon>Rhamnella</taxon>
    </lineage>
</organism>
<reference evidence="3" key="1">
    <citation type="submission" date="2020-03" db="EMBL/GenBank/DDBJ databases">
        <title>A high-quality chromosome-level genome assembly of a woody plant with both climbing and erect habits, Rhamnella rubrinervis.</title>
        <authorList>
            <person name="Lu Z."/>
            <person name="Yang Y."/>
            <person name="Zhu X."/>
            <person name="Sun Y."/>
        </authorList>
    </citation>
    <scope>NUCLEOTIDE SEQUENCE</scope>
    <source>
        <strain evidence="3">BYM</strain>
        <tissue evidence="3">Leaf</tissue>
    </source>
</reference>
<dbReference type="Proteomes" id="UP000796880">
    <property type="component" value="Unassembled WGS sequence"/>
</dbReference>
<comment type="caution">
    <text evidence="3">The sequence shown here is derived from an EMBL/GenBank/DDBJ whole genome shotgun (WGS) entry which is preliminary data.</text>
</comment>
<feature type="domain" description="Remorin C-terminal" evidence="2">
    <location>
        <begin position="200"/>
        <end position="299"/>
    </location>
</feature>
<name>A0A8K0E627_9ROSA</name>
<keyword evidence="4" id="KW-1185">Reference proteome</keyword>
<dbReference type="InterPro" id="IPR005516">
    <property type="entry name" value="Remorin_C"/>
</dbReference>
<dbReference type="AlphaFoldDB" id="A0A8K0E627"/>
<sequence length="310" mass="35492">MNSMSMFEFCDNATSSSARTFRTSGGPRNSSSGGCPAWSLSPLMEVLPESPSPICSPQSSRAFSPKSCRFYSHGSSDLFAPRNQCFCTTSNCSKQSISCIEVNDWMEHAQQRYDHFHNHSQECSSKCYKSSLSMRDNEFDGLPVPLEKEESSVHEYSHQACARGIYEPSEAGSIDAQQHELMTRPKPYHAFLDEVKQQELEAEIDSRRKAKQMELMDKLRRKETAISDWELKTTSKVMEEMKKFESELEKRRAKAFVKTQHKISKTKAEANKKMDQARRKTIVKISETSIVSARIRAPRNSIWIKLMRLF</sequence>
<evidence type="ECO:0000256" key="1">
    <source>
        <dbReference type="ARBA" id="ARBA00005711"/>
    </source>
</evidence>
<evidence type="ECO:0000259" key="2">
    <source>
        <dbReference type="Pfam" id="PF03763"/>
    </source>
</evidence>
<proteinExistence type="inferred from homology"/>
<evidence type="ECO:0000313" key="3">
    <source>
        <dbReference type="EMBL" id="KAF3440044.1"/>
    </source>
</evidence>
<evidence type="ECO:0000313" key="4">
    <source>
        <dbReference type="Proteomes" id="UP000796880"/>
    </source>
</evidence>